<protein>
    <recommendedName>
        <fullName evidence="3">Chromo domain-containing protein</fullName>
    </recommendedName>
</protein>
<dbReference type="InterPro" id="IPR023780">
    <property type="entry name" value="Chromo_domain"/>
</dbReference>
<dbReference type="InterPro" id="IPR000953">
    <property type="entry name" value="Chromo/chromo_shadow_dom"/>
</dbReference>
<feature type="compositionally biased region" description="Polar residues" evidence="2">
    <location>
        <begin position="529"/>
        <end position="542"/>
    </location>
</feature>
<feature type="compositionally biased region" description="Basic and acidic residues" evidence="2">
    <location>
        <begin position="502"/>
        <end position="512"/>
    </location>
</feature>
<dbReference type="EMBL" id="MCBS01024393">
    <property type="protein sequence ID" value="RKF73525.1"/>
    <property type="molecule type" value="Genomic_DNA"/>
</dbReference>
<proteinExistence type="predicted"/>
<feature type="region of interest" description="Disordered" evidence="2">
    <location>
        <begin position="1457"/>
        <end position="1492"/>
    </location>
</feature>
<reference evidence="4 5" key="1">
    <citation type="journal article" date="2018" name="BMC Genomics">
        <title>Comparative genome analyses reveal sequence features reflecting distinct modes of host-adaptation between dicot and monocot powdery mildew.</title>
        <authorList>
            <person name="Wu Y."/>
            <person name="Ma X."/>
            <person name="Pan Z."/>
            <person name="Kale S.D."/>
            <person name="Song Y."/>
            <person name="King H."/>
            <person name="Zhang Q."/>
            <person name="Presley C."/>
            <person name="Deng X."/>
            <person name="Wei C.I."/>
            <person name="Xiao S."/>
        </authorList>
    </citation>
    <scope>NUCLEOTIDE SEQUENCE [LARGE SCALE GENOMIC DNA]</scope>
    <source>
        <strain evidence="4">UMSG1</strain>
    </source>
</reference>
<dbReference type="Proteomes" id="UP000285326">
    <property type="component" value="Unassembled WGS sequence"/>
</dbReference>
<feature type="compositionally biased region" description="Basic residues" evidence="2">
    <location>
        <begin position="171"/>
        <end position="190"/>
    </location>
</feature>
<feature type="region of interest" description="Disordered" evidence="2">
    <location>
        <begin position="624"/>
        <end position="655"/>
    </location>
</feature>
<dbReference type="Gene3D" id="2.40.50.40">
    <property type="match status" value="1"/>
</dbReference>
<dbReference type="CDD" id="cd18966">
    <property type="entry name" value="chromodomain"/>
    <property type="match status" value="1"/>
</dbReference>
<name>A0A420IG54_9PEZI</name>
<feature type="compositionally biased region" description="Polar residues" evidence="2">
    <location>
        <begin position="238"/>
        <end position="253"/>
    </location>
</feature>
<feature type="domain" description="Chromo" evidence="3">
    <location>
        <begin position="34"/>
        <end position="93"/>
    </location>
</feature>
<evidence type="ECO:0000259" key="3">
    <source>
        <dbReference type="PROSITE" id="PS50013"/>
    </source>
</evidence>
<dbReference type="SMART" id="SM00298">
    <property type="entry name" value="CHROMO"/>
    <property type="match status" value="1"/>
</dbReference>
<feature type="compositionally biased region" description="Basic and acidic residues" evidence="2">
    <location>
        <begin position="465"/>
        <end position="476"/>
    </location>
</feature>
<comment type="caution">
    <text evidence="4">The sequence shown here is derived from an EMBL/GenBank/DDBJ whole genome shotgun (WGS) entry which is preliminary data.</text>
</comment>
<feature type="compositionally biased region" description="Polar residues" evidence="2">
    <location>
        <begin position="421"/>
        <end position="431"/>
    </location>
</feature>
<dbReference type="PROSITE" id="PS50013">
    <property type="entry name" value="CHROMO_2"/>
    <property type="match status" value="1"/>
</dbReference>
<dbReference type="Pfam" id="PF00385">
    <property type="entry name" value="Chromo"/>
    <property type="match status" value="1"/>
</dbReference>
<feature type="compositionally biased region" description="Polar residues" evidence="2">
    <location>
        <begin position="799"/>
        <end position="814"/>
    </location>
</feature>
<feature type="compositionally biased region" description="Basic and acidic residues" evidence="2">
    <location>
        <begin position="788"/>
        <end position="798"/>
    </location>
</feature>
<comment type="subunit">
    <text evidence="1">Component of the NuA4 histone acetyltransferase complex.</text>
</comment>
<feature type="compositionally biased region" description="Polar residues" evidence="2">
    <location>
        <begin position="200"/>
        <end position="210"/>
    </location>
</feature>
<feature type="region of interest" description="Disordered" evidence="2">
    <location>
        <begin position="831"/>
        <end position="861"/>
    </location>
</feature>
<feature type="compositionally biased region" description="Polar residues" evidence="2">
    <location>
        <begin position="355"/>
        <end position="413"/>
    </location>
</feature>
<dbReference type="InterPro" id="IPR016197">
    <property type="entry name" value="Chromo-like_dom_sf"/>
</dbReference>
<evidence type="ECO:0000256" key="1">
    <source>
        <dbReference type="ARBA" id="ARBA00011353"/>
    </source>
</evidence>
<evidence type="ECO:0000256" key="2">
    <source>
        <dbReference type="SAM" id="MobiDB-lite"/>
    </source>
</evidence>
<feature type="region of interest" description="Disordered" evidence="2">
    <location>
        <begin position="884"/>
        <end position="908"/>
    </location>
</feature>
<feature type="region of interest" description="Disordered" evidence="2">
    <location>
        <begin position="168"/>
        <end position="210"/>
    </location>
</feature>
<feature type="region of interest" description="Disordered" evidence="2">
    <location>
        <begin position="788"/>
        <end position="814"/>
    </location>
</feature>
<feature type="compositionally biased region" description="Low complexity" evidence="2">
    <location>
        <begin position="254"/>
        <end position="270"/>
    </location>
</feature>
<dbReference type="SUPFAM" id="SSF54160">
    <property type="entry name" value="Chromo domain-like"/>
    <property type="match status" value="1"/>
</dbReference>
<feature type="region of interest" description="Disordered" evidence="2">
    <location>
        <begin position="222"/>
        <end position="330"/>
    </location>
</feature>
<feature type="region of interest" description="Disordered" evidence="2">
    <location>
        <begin position="355"/>
        <end position="549"/>
    </location>
</feature>
<dbReference type="GO" id="GO:0006338">
    <property type="term" value="P:chromatin remodeling"/>
    <property type="evidence" value="ECO:0007669"/>
    <property type="project" value="UniProtKB-ARBA"/>
</dbReference>
<feature type="compositionally biased region" description="Polar residues" evidence="2">
    <location>
        <begin position="832"/>
        <end position="842"/>
    </location>
</feature>
<feature type="compositionally biased region" description="Basic and acidic residues" evidence="2">
    <location>
        <begin position="884"/>
        <end position="898"/>
    </location>
</feature>
<organism evidence="4 5">
    <name type="scientific">Golovinomyces cichoracearum</name>
    <dbReference type="NCBI Taxonomy" id="62708"/>
    <lineage>
        <taxon>Eukaryota</taxon>
        <taxon>Fungi</taxon>
        <taxon>Dikarya</taxon>
        <taxon>Ascomycota</taxon>
        <taxon>Pezizomycotina</taxon>
        <taxon>Leotiomycetes</taxon>
        <taxon>Erysiphales</taxon>
        <taxon>Erysiphaceae</taxon>
        <taxon>Golovinomyces</taxon>
    </lineage>
</organism>
<feature type="compositionally biased region" description="Polar residues" evidence="2">
    <location>
        <begin position="300"/>
        <end position="314"/>
    </location>
</feature>
<gene>
    <name evidence="4" type="ORF">GcM1_243009</name>
</gene>
<evidence type="ECO:0000313" key="5">
    <source>
        <dbReference type="Proteomes" id="UP000285326"/>
    </source>
</evidence>
<evidence type="ECO:0000313" key="4">
    <source>
        <dbReference type="EMBL" id="RKF73525.1"/>
    </source>
</evidence>
<accession>A0A420IG54</accession>
<sequence length="1599" mass="181742">MVIKSSTQQEPGSDNDSISLTSTILSAHSENELFEVKKILAENPESNTATFLIQWEGYPVSRATWEPRRQIRHLRPIIKEWRHRQKLEQSGILESFDTKAWATARDESEDERKSRKIRRAIKRKRLQRAANPESDWDVQLYVRGKKSQDLNDEDGLEGTPKNITKEELGVKHKHKSRKSTIPKTTRNRRKVISDDEATDLSAQETVTSNLRRSESPFVSFFQAQPKNPASPMFEKHISSQLPPVSPQKRPSTQSQYRSTSLSNSTSSDESLAQILRRSRAQQSSSTHTKKTSTHPDEEPQTTMSRLHSGSSSSEDIPLVKQSQRRCRRRKIQEFNDVPDLSARTADMTCTNKSFLPSLDEQNANNTDESIFLPDNTSGQGKNPQNKHTQKTNSESFSNIKTEDQIQPNLIVSKTNERGQNRTENSLTSVIGTKSIPGNPDYSNPGHADHLNGDAISREASSIINTDKEKFPPREASEANPRTESGLGHNYKQLRPLNEVESTESREPHLLLDRKKKTSSPRIPIRTQIDVGSSGYSFNPGKSSSDELREKQPKFQTLTQNQHNNVDKTFYHGSNSQHIQISTTPSQARESTKFLENDQFTITGLQMEPDIFSKNHLSLSLAVSSNNQRANQSSEKKKILSRNPAQPSNLDLNPSSNLLKSISTDNQSIANLPPVSNDRSDTLSEILTPIISPLHNKSGTLNCDGAGNSGHHSKALSHSLDKNCRNISRRSQYCPVDENLEEHGDTRNNMEILMSSFPKNEYNLKDPKICKPVEQSSRDSATPKQVFEKSLGKDFDKKNPQASKIQPESPTLTPSISRDVQKRADLLFKPAETPSTQIPSDTQKICPKDHQKTKNSSILPSGLNETSQLRLNDNMKSKLIQAPTHMDEVSSTHSRDKSVNPRIGISKQRSTNPMNSIVKEVVLGNENQNSVFLNFGKLKSSTEITLKSTIIAVDKIHFNQLCIAQDFQTQDRLKEFPVLWQENISVVNPNDKNAMKIIEMIFNQLVLRSAGLAATVSEYTILLFPVKREEWRYIDQSPEVSSEFRLRYAIFSNRVSDKQIFIPRAGYVMKNQSLLLFYESKKALTMELLHDFIPKRKNCSRLCRYYLLFPPAVSRMADFVKCCLNFCNIDFKVYGSMTEGSWDHFSQDNESVKEGFFRVVLIHELAITEIFRIPNLAPILNSTDTVFWQFSDGSLRRPLYPSNYLNLRSKFGDITATELFPHGYAVLLTPSFLVAEPKAAFELIRWFIVERIQKQVPPCRFVGAHNLTSFVLDVAKSKASEAASYEKRHAKDPRKSHVLRERLLDYATCNIRWCLYSELSKLNEYHLTDVGFEENSESCLIQAPSIINADNEHELIRWFAAWSVMKSDIFRKFIVIGTGSSNAPQAKYLKEFPRKDREYKQNFRMTPQSSTTTLAGTKVLQKQVDDDRLSMFRRAQTINTVVTEISSVRKTAPTCYSPTTTVNNARRDLSGPVNSSLNHLSNRDKGHGQLSSDQVDMSSRIPLSGKNQIFLSENVNRDEKSYSRQTKTHTDLEFENKLSQPARIETNCKDIRQSVTELKELKFEATTEWYQRLKARGSGWEHITITEYPNIWQLLDFKKP</sequence>